<reference evidence="1" key="2">
    <citation type="submission" date="2025-09" db="UniProtKB">
        <authorList>
            <consortium name="Ensembl"/>
        </authorList>
    </citation>
    <scope>IDENTIFICATION</scope>
</reference>
<evidence type="ECO:0000313" key="2">
    <source>
        <dbReference type="Proteomes" id="UP000694425"/>
    </source>
</evidence>
<accession>A0A8C7B1B3</accession>
<dbReference type="Ensembl" id="ENSNVIT00000019842.1">
    <property type="protein sequence ID" value="ENSNVIP00000017015.1"/>
    <property type="gene ID" value="ENSNVIG00000013354.1"/>
</dbReference>
<dbReference type="Proteomes" id="UP000694425">
    <property type="component" value="Unplaced"/>
</dbReference>
<keyword evidence="2" id="KW-1185">Reference proteome</keyword>
<evidence type="ECO:0000313" key="1">
    <source>
        <dbReference type="Ensembl" id="ENSNVIP00000017015.1"/>
    </source>
</evidence>
<sequence>MLSAPGVPPPLCPFIPGLLIEHLLCTRRYARSWQTHIHKADVVPISTQLTLSRGS</sequence>
<name>A0A8C7B1B3_NEOVI</name>
<protein>
    <submittedName>
        <fullName evidence="1">Uncharacterized protein</fullName>
    </submittedName>
</protein>
<organism evidence="1 2">
    <name type="scientific">Neovison vison</name>
    <name type="common">American mink</name>
    <name type="synonym">Mustela vison</name>
    <dbReference type="NCBI Taxonomy" id="452646"/>
    <lineage>
        <taxon>Eukaryota</taxon>
        <taxon>Metazoa</taxon>
        <taxon>Chordata</taxon>
        <taxon>Craniata</taxon>
        <taxon>Vertebrata</taxon>
        <taxon>Euteleostomi</taxon>
        <taxon>Mammalia</taxon>
        <taxon>Eutheria</taxon>
        <taxon>Laurasiatheria</taxon>
        <taxon>Carnivora</taxon>
        <taxon>Caniformia</taxon>
        <taxon>Musteloidea</taxon>
        <taxon>Mustelidae</taxon>
        <taxon>Mustelinae</taxon>
        <taxon>Neogale</taxon>
    </lineage>
</organism>
<dbReference type="AlphaFoldDB" id="A0A8C7B1B3"/>
<proteinExistence type="predicted"/>
<reference evidence="1" key="1">
    <citation type="submission" date="2025-08" db="UniProtKB">
        <authorList>
            <consortium name="Ensembl"/>
        </authorList>
    </citation>
    <scope>IDENTIFICATION</scope>
</reference>